<keyword evidence="2" id="KW-0479">Metal-binding</keyword>
<accession>A0A6C2TZR1</accession>
<protein>
    <submittedName>
        <fullName evidence="7">Arylsulfatase</fullName>
    </submittedName>
</protein>
<feature type="region of interest" description="Disordered" evidence="5">
    <location>
        <begin position="499"/>
        <end position="522"/>
    </location>
</feature>
<dbReference type="InterPro" id="IPR024607">
    <property type="entry name" value="Sulfatase_CS"/>
</dbReference>
<dbReference type="Pfam" id="PF00884">
    <property type="entry name" value="Sulfatase"/>
    <property type="match status" value="1"/>
</dbReference>
<dbReference type="SUPFAM" id="SSF53649">
    <property type="entry name" value="Alkaline phosphatase-like"/>
    <property type="match status" value="1"/>
</dbReference>
<dbReference type="GO" id="GO:0046872">
    <property type="term" value="F:metal ion binding"/>
    <property type="evidence" value="ECO:0007669"/>
    <property type="project" value="UniProtKB-KW"/>
</dbReference>
<proteinExistence type="inferred from homology"/>
<evidence type="ECO:0000256" key="2">
    <source>
        <dbReference type="ARBA" id="ARBA00022723"/>
    </source>
</evidence>
<evidence type="ECO:0000313" key="8">
    <source>
        <dbReference type="Proteomes" id="UP000366872"/>
    </source>
</evidence>
<dbReference type="PANTHER" id="PTHR42693:SF53">
    <property type="entry name" value="ENDO-4-O-SULFATASE"/>
    <property type="match status" value="1"/>
</dbReference>
<keyword evidence="8" id="KW-1185">Reference proteome</keyword>
<evidence type="ECO:0000256" key="4">
    <source>
        <dbReference type="ARBA" id="ARBA00022837"/>
    </source>
</evidence>
<dbReference type="AlphaFoldDB" id="A0A6C2TZR1"/>
<dbReference type="Gene3D" id="3.30.1120.10">
    <property type="match status" value="1"/>
</dbReference>
<feature type="domain" description="Sulfatase N-terminal" evidence="6">
    <location>
        <begin position="232"/>
        <end position="562"/>
    </location>
</feature>
<organism evidence="7 8">
    <name type="scientific">Pontiella desulfatans</name>
    <dbReference type="NCBI Taxonomy" id="2750659"/>
    <lineage>
        <taxon>Bacteria</taxon>
        <taxon>Pseudomonadati</taxon>
        <taxon>Kiritimatiellota</taxon>
        <taxon>Kiritimatiellia</taxon>
        <taxon>Kiritimatiellales</taxon>
        <taxon>Pontiellaceae</taxon>
        <taxon>Pontiella</taxon>
    </lineage>
</organism>
<evidence type="ECO:0000313" key="7">
    <source>
        <dbReference type="EMBL" id="VGO13190.1"/>
    </source>
</evidence>
<dbReference type="InterPro" id="IPR050738">
    <property type="entry name" value="Sulfatase"/>
</dbReference>
<dbReference type="EMBL" id="CAAHFG010000001">
    <property type="protein sequence ID" value="VGO13190.1"/>
    <property type="molecule type" value="Genomic_DNA"/>
</dbReference>
<reference evidence="7 8" key="1">
    <citation type="submission" date="2019-04" db="EMBL/GenBank/DDBJ databases">
        <authorList>
            <person name="Van Vliet M D."/>
        </authorList>
    </citation>
    <scope>NUCLEOTIDE SEQUENCE [LARGE SCALE GENOMIC DNA]</scope>
    <source>
        <strain evidence="7 8">F1</strain>
    </source>
</reference>
<dbReference type="Proteomes" id="UP000366872">
    <property type="component" value="Unassembled WGS sequence"/>
</dbReference>
<name>A0A6C2TZR1_PONDE</name>
<dbReference type="InterPro" id="IPR000917">
    <property type="entry name" value="Sulfatase_N"/>
</dbReference>
<evidence type="ECO:0000256" key="5">
    <source>
        <dbReference type="SAM" id="MobiDB-lite"/>
    </source>
</evidence>
<sequence length="675" mass="72691">MGFALVLGIGARGDEIAVGDVIGVDFGPVAHANHFNVLAEGAQKFVVGNHLVQTNSSVVNLSGATMDGVSVILDATAYFSNDDAEHNLGNPPVVYSTENLTDWIGVVTGKGGLLTITFTGLNDAFGYDLNIGTAFKKNDAPNGTTYSAAGRSVTNDDVSEDPNFFDLKGLPTDGKGNLVITVSGAKASAVSALTLKAAEPAAIRTAGGPPATVGKPVRVSERSAADVAGSKPNFVIIFTDDQGYADLSCFGGDHVFTPNIDQMAKEGARLTSFYVAAPLCTPSRAALMTGCYPARIDMDIPSSITVEEINKKPFPVCLAGDGRGLNPKELTIAEVAQSAGYKTGMFGKWHLGDQPEFLPTRQGFEEFFGLPYSHDISPKHPRQKVFHFPPLPLMEGENVIELMPDSNYLTRRITERAVEFIKRHKDENFFLYVAHPLPHGPLAASPEIKKEYAQVIPENDKAKKKLYSTAVYELDWSVGEILKALKEQGGDENTIVLFTTDNGPAGRNGSAKPLSGGKGKTLEGGQRVPAVIRWPHVIPAGLETDTLLTAMDVLPTFAKLSGATLPDDLVIDGKDMMPVLLEDAESPHEYFFYAHWGVLEGVRWKSWKLRIVDGKEALYNLEDDIAEKKNVAAAHPEIVQQLKAAMAGFEKEMNTNVRPAGSVENPKPLSIERSR</sequence>
<evidence type="ECO:0000256" key="3">
    <source>
        <dbReference type="ARBA" id="ARBA00022801"/>
    </source>
</evidence>
<dbReference type="Gene3D" id="3.40.720.10">
    <property type="entry name" value="Alkaline Phosphatase, subunit A"/>
    <property type="match status" value="1"/>
</dbReference>
<dbReference type="CDD" id="cd16026">
    <property type="entry name" value="GALNS_like"/>
    <property type="match status" value="1"/>
</dbReference>
<dbReference type="PROSITE" id="PS00523">
    <property type="entry name" value="SULFATASE_1"/>
    <property type="match status" value="1"/>
</dbReference>
<dbReference type="GO" id="GO:0004065">
    <property type="term" value="F:arylsulfatase activity"/>
    <property type="evidence" value="ECO:0007669"/>
    <property type="project" value="TreeGrafter"/>
</dbReference>
<evidence type="ECO:0000256" key="1">
    <source>
        <dbReference type="ARBA" id="ARBA00008779"/>
    </source>
</evidence>
<keyword evidence="3" id="KW-0378">Hydrolase</keyword>
<feature type="region of interest" description="Disordered" evidence="5">
    <location>
        <begin position="656"/>
        <end position="675"/>
    </location>
</feature>
<dbReference type="InterPro" id="IPR017850">
    <property type="entry name" value="Alkaline_phosphatase_core_sf"/>
</dbReference>
<evidence type="ECO:0000259" key="6">
    <source>
        <dbReference type="Pfam" id="PF00884"/>
    </source>
</evidence>
<keyword evidence="4" id="KW-0106">Calcium</keyword>
<comment type="similarity">
    <text evidence="1">Belongs to the sulfatase family.</text>
</comment>
<dbReference type="PANTHER" id="PTHR42693">
    <property type="entry name" value="ARYLSULFATASE FAMILY MEMBER"/>
    <property type="match status" value="1"/>
</dbReference>
<gene>
    <name evidence="7" type="primary">atsA_90</name>
    <name evidence="7" type="ORF">PDESU_01744</name>
</gene>